<sequence length="577" mass="67629">MFHMAKPLRESEILASSLVNSVNQALGRLLDLWNAMGINKELQLERMQAAKSHIETLLNEMIDEERHLKEKIEKDIEIQKNQLNVLRYQLGLDPYKVDDGLTILQLEKEYRLALDSALKEKQERLEKLTQLQREDQALCTELCVAPYYIPTGSIPNSTELEGIKEHVTDLLKVKEQRLEEFHKLRREIRLYSKEIGHTPDGTLENNMLCDDEEEGYIYLTKKYLEDLQQLIHQLQKKKESLMATKNVLMKQVQLLWDRLQWPQEKQEQFTELTSQCSISEATNMWEGELQTLEEVKKEKVKEIILKVRQDLESYWQKCFYSDEQKAEFQPFYDDNFSEELLKHHDEEVFKIKMIYEEAKCLYDSVHKWEAILDRFIELEKKSTDPSRLLNRGGNLLKDERERSKTQKQLSKLGEELKKKIENWEQEHNSEFLIRSQRFLDSMAHQLTHHKLKKDQPKTSMKREESATPKGAMKRTAYLNTPTTNKIRKVASNLNVLKASSCNNIATNFAVPSKQSFQSKTPSKSTPLYSLHQPSLEECKKSKSASQPSYSDFLKELAIKSSINNRILNSTLKENLDE</sequence>
<reference evidence="4" key="1">
    <citation type="submission" date="2025-08" db="UniProtKB">
        <authorList>
            <consortium name="RefSeq"/>
        </authorList>
    </citation>
    <scope>IDENTIFICATION</scope>
    <source>
        <tissue evidence="4">Blood</tissue>
    </source>
</reference>
<dbReference type="PANTHER" id="PTHR19321:SF6">
    <property type="entry name" value="PROTEIN REGULATOR OF CYTOKINESIS 1"/>
    <property type="match status" value="1"/>
</dbReference>
<dbReference type="InterPro" id="IPR007145">
    <property type="entry name" value="MAP65_Ase1_PRC1"/>
</dbReference>
<dbReference type="GO" id="GO:1990023">
    <property type="term" value="C:mitotic spindle midzone"/>
    <property type="evidence" value="ECO:0007669"/>
    <property type="project" value="TreeGrafter"/>
</dbReference>
<dbReference type="GO" id="GO:0005737">
    <property type="term" value="C:cytoplasm"/>
    <property type="evidence" value="ECO:0007669"/>
    <property type="project" value="TreeGrafter"/>
</dbReference>
<evidence type="ECO:0000256" key="1">
    <source>
        <dbReference type="SAM" id="Coils"/>
    </source>
</evidence>
<dbReference type="RefSeq" id="XP_034266618.1">
    <property type="nucleotide sequence ID" value="XM_034410727.2"/>
</dbReference>
<dbReference type="PANTHER" id="PTHR19321">
    <property type="entry name" value="PROTEIN REGULATOR OF CYTOKINESIS 1 PRC1-RELATED"/>
    <property type="match status" value="1"/>
</dbReference>
<keyword evidence="3" id="KW-1185">Reference proteome</keyword>
<organism evidence="3 4">
    <name type="scientific">Pantherophis guttatus</name>
    <name type="common">Corn snake</name>
    <name type="synonym">Elaphe guttata</name>
    <dbReference type="NCBI Taxonomy" id="94885"/>
    <lineage>
        <taxon>Eukaryota</taxon>
        <taxon>Metazoa</taxon>
        <taxon>Chordata</taxon>
        <taxon>Craniata</taxon>
        <taxon>Vertebrata</taxon>
        <taxon>Euteleostomi</taxon>
        <taxon>Lepidosauria</taxon>
        <taxon>Squamata</taxon>
        <taxon>Bifurcata</taxon>
        <taxon>Unidentata</taxon>
        <taxon>Episquamata</taxon>
        <taxon>Toxicofera</taxon>
        <taxon>Serpentes</taxon>
        <taxon>Colubroidea</taxon>
        <taxon>Colubridae</taxon>
        <taxon>Colubrinae</taxon>
        <taxon>Pantherophis</taxon>
    </lineage>
</organism>
<dbReference type="GO" id="GO:0051256">
    <property type="term" value="P:mitotic spindle midzone assembly"/>
    <property type="evidence" value="ECO:0007669"/>
    <property type="project" value="TreeGrafter"/>
</dbReference>
<dbReference type="Proteomes" id="UP001652622">
    <property type="component" value="Unplaced"/>
</dbReference>
<feature type="coiled-coil region" evidence="1">
    <location>
        <begin position="44"/>
        <end position="138"/>
    </location>
</feature>
<keyword evidence="1" id="KW-0175">Coiled coil</keyword>
<dbReference type="KEGG" id="pgut:117661664"/>
<dbReference type="OMA" id="GMDFANT"/>
<gene>
    <name evidence="4" type="primary">LOC117661664</name>
</gene>
<evidence type="ECO:0000256" key="2">
    <source>
        <dbReference type="SAM" id="MobiDB-lite"/>
    </source>
</evidence>
<dbReference type="AlphaFoldDB" id="A0A6P9B6R8"/>
<proteinExistence type="predicted"/>
<feature type="coiled-coil region" evidence="1">
    <location>
        <begin position="224"/>
        <end position="251"/>
    </location>
</feature>
<dbReference type="Pfam" id="PF03999">
    <property type="entry name" value="MAP65_ASE1"/>
    <property type="match status" value="1"/>
</dbReference>
<evidence type="ECO:0000313" key="4">
    <source>
        <dbReference type="RefSeq" id="XP_034266618.1"/>
    </source>
</evidence>
<protein>
    <submittedName>
        <fullName evidence="4">Protein regulator of cytokinesis 1-like isoform X1</fullName>
    </submittedName>
</protein>
<name>A0A6P9B6R8_PANGU</name>
<feature type="compositionally biased region" description="Basic and acidic residues" evidence="2">
    <location>
        <begin position="453"/>
        <end position="466"/>
    </location>
</feature>
<evidence type="ECO:0000313" key="3">
    <source>
        <dbReference type="Proteomes" id="UP001652622"/>
    </source>
</evidence>
<feature type="region of interest" description="Disordered" evidence="2">
    <location>
        <begin position="388"/>
        <end position="408"/>
    </location>
</feature>
<dbReference type="Gene3D" id="1.20.58.1520">
    <property type="match status" value="1"/>
</dbReference>
<dbReference type="OrthoDB" id="642895at2759"/>
<feature type="region of interest" description="Disordered" evidence="2">
    <location>
        <begin position="448"/>
        <end position="471"/>
    </location>
</feature>
<accession>A0A6P9B6R8</accession>
<dbReference type="GO" id="GO:0008017">
    <property type="term" value="F:microtubule binding"/>
    <property type="evidence" value="ECO:0007669"/>
    <property type="project" value="InterPro"/>
</dbReference>
<dbReference type="InParanoid" id="A0A6P9B6R8"/>
<dbReference type="GeneID" id="117661664"/>